<feature type="transmembrane region" description="Helical" evidence="6">
    <location>
        <begin position="476"/>
        <end position="494"/>
    </location>
</feature>
<gene>
    <name evidence="8" type="ORF">N7494_002831</name>
</gene>
<evidence type="ECO:0000256" key="5">
    <source>
        <dbReference type="ARBA" id="ARBA00023136"/>
    </source>
</evidence>
<feature type="transmembrane region" description="Helical" evidence="6">
    <location>
        <begin position="133"/>
        <end position="150"/>
    </location>
</feature>
<dbReference type="InterPro" id="IPR036259">
    <property type="entry name" value="MFS_trans_sf"/>
</dbReference>
<dbReference type="FunFam" id="1.20.1250.20:FF:000078">
    <property type="entry name" value="MFS maltose transporter, putative"/>
    <property type="match status" value="1"/>
</dbReference>
<keyword evidence="9" id="KW-1185">Reference proteome</keyword>
<feature type="transmembrane region" description="Helical" evidence="6">
    <location>
        <begin position="413"/>
        <end position="432"/>
    </location>
</feature>
<evidence type="ECO:0000259" key="7">
    <source>
        <dbReference type="PROSITE" id="PS50850"/>
    </source>
</evidence>
<evidence type="ECO:0000256" key="4">
    <source>
        <dbReference type="ARBA" id="ARBA00022989"/>
    </source>
</evidence>
<feature type="domain" description="Major facilitator superfamily (MFS) profile" evidence="7">
    <location>
        <begin position="57"/>
        <end position="498"/>
    </location>
</feature>
<feature type="transmembrane region" description="Helical" evidence="6">
    <location>
        <begin position="190"/>
        <end position="212"/>
    </location>
</feature>
<evidence type="ECO:0000256" key="2">
    <source>
        <dbReference type="ARBA" id="ARBA00010992"/>
    </source>
</evidence>
<proteinExistence type="inferred from homology"/>
<feature type="transmembrane region" description="Helical" evidence="6">
    <location>
        <begin position="348"/>
        <end position="369"/>
    </location>
</feature>
<dbReference type="PROSITE" id="PS00217">
    <property type="entry name" value="SUGAR_TRANSPORT_2"/>
    <property type="match status" value="1"/>
</dbReference>
<evidence type="ECO:0000256" key="1">
    <source>
        <dbReference type="ARBA" id="ARBA00004141"/>
    </source>
</evidence>
<sequence length="530" mass="58362">MTQDKSSIAPAEALKDENQSLHLETAEPDLKANNYGREQPHVSTAKVLATNPRIIALSIFANVGALMYGFDTMSLSLCLSMTAFEIQFGQATASGYVIPAWWQSLWNALPQLSCMLGAWGIGHFSDWFGRRPCFFLAGLISSAGVALLYIADTSPIFLAGKIVNGFALGMALATGQSYVSEISPMKLRGILLSAYSFSMNVGLMIAASIAFSRLSILNPSSYKVLFAIGWVWSGILILFAWVIPESPYHLVRQKKNEKAHRALQRICNKEENTSAVLADIIRVFEHEEQLAGESKNSTFKECFTGTNWRRTRIILFCNGLSQMMGATFQSNGPYFLVMAGMSSSQVGMIVEIGLAFAITSSIITWFVLGVVGRRKIILSGICLSCLFYLIMGIASSFPSSTKSLWCIGVALELTWWVMGPVIGPAMGIAGEVSQARLRAKSQSIGFAFNYFFSTVWNVVVPYMFNTDEGNLGGKMGWIFLATSLISLVVVFFDFPETKGRSYEVLDEMFEQKIPARRFAKWQCGDEASEL</sequence>
<comment type="caution">
    <text evidence="8">The sequence shown here is derived from an EMBL/GenBank/DDBJ whole genome shotgun (WGS) entry which is preliminary data.</text>
</comment>
<evidence type="ECO:0000256" key="6">
    <source>
        <dbReference type="SAM" id="Phobius"/>
    </source>
</evidence>
<reference evidence="8 9" key="1">
    <citation type="journal article" date="2023" name="IMA Fungus">
        <title>Comparative genomic study of the Penicillium genus elucidates a diverse pangenome and 15 lateral gene transfer events.</title>
        <authorList>
            <person name="Petersen C."/>
            <person name="Sorensen T."/>
            <person name="Nielsen M.R."/>
            <person name="Sondergaard T.E."/>
            <person name="Sorensen J.L."/>
            <person name="Fitzpatrick D.A."/>
            <person name="Frisvad J.C."/>
            <person name="Nielsen K.L."/>
        </authorList>
    </citation>
    <scope>NUCLEOTIDE SEQUENCE [LARGE SCALE GENOMIC DNA]</scope>
    <source>
        <strain evidence="8 9">IBT 35679</strain>
    </source>
</reference>
<dbReference type="EMBL" id="JAQIZZ010000002">
    <property type="protein sequence ID" value="KAJ5553453.1"/>
    <property type="molecule type" value="Genomic_DNA"/>
</dbReference>
<comment type="subcellular location">
    <subcellularLocation>
        <location evidence="1">Membrane</location>
        <topology evidence="1">Multi-pass membrane protein</topology>
    </subcellularLocation>
</comment>
<evidence type="ECO:0000313" key="9">
    <source>
        <dbReference type="Proteomes" id="UP001220324"/>
    </source>
</evidence>
<dbReference type="PANTHER" id="PTHR48022">
    <property type="entry name" value="PLASTIDIC GLUCOSE TRANSPORTER 4"/>
    <property type="match status" value="1"/>
</dbReference>
<dbReference type="Proteomes" id="UP001220324">
    <property type="component" value="Unassembled WGS sequence"/>
</dbReference>
<dbReference type="SUPFAM" id="SSF103473">
    <property type="entry name" value="MFS general substrate transporter"/>
    <property type="match status" value="1"/>
</dbReference>
<evidence type="ECO:0000256" key="3">
    <source>
        <dbReference type="ARBA" id="ARBA00022692"/>
    </source>
</evidence>
<organism evidence="8 9">
    <name type="scientific">Penicillium frequentans</name>
    <dbReference type="NCBI Taxonomy" id="3151616"/>
    <lineage>
        <taxon>Eukaryota</taxon>
        <taxon>Fungi</taxon>
        <taxon>Dikarya</taxon>
        <taxon>Ascomycota</taxon>
        <taxon>Pezizomycotina</taxon>
        <taxon>Eurotiomycetes</taxon>
        <taxon>Eurotiomycetidae</taxon>
        <taxon>Eurotiales</taxon>
        <taxon>Aspergillaceae</taxon>
        <taxon>Penicillium</taxon>
    </lineage>
</organism>
<keyword evidence="5 6" id="KW-0472">Membrane</keyword>
<feature type="transmembrane region" description="Helical" evidence="6">
    <location>
        <begin position="224"/>
        <end position="244"/>
    </location>
</feature>
<name>A0AAD6GKB4_9EURO</name>
<dbReference type="GO" id="GO:0005351">
    <property type="term" value="F:carbohydrate:proton symporter activity"/>
    <property type="evidence" value="ECO:0007669"/>
    <property type="project" value="TreeGrafter"/>
</dbReference>
<dbReference type="InterPro" id="IPR005829">
    <property type="entry name" value="Sugar_transporter_CS"/>
</dbReference>
<dbReference type="Gene3D" id="1.20.1250.20">
    <property type="entry name" value="MFS general substrate transporter like domains"/>
    <property type="match status" value="1"/>
</dbReference>
<comment type="similarity">
    <text evidence="2">Belongs to the major facilitator superfamily. Sugar transporter (TC 2.A.1.1) family.</text>
</comment>
<accession>A0AAD6GKB4</accession>
<feature type="transmembrane region" description="Helical" evidence="6">
    <location>
        <begin position="376"/>
        <end position="393"/>
    </location>
</feature>
<dbReference type="InterPro" id="IPR005828">
    <property type="entry name" value="MFS_sugar_transport-like"/>
</dbReference>
<dbReference type="InterPro" id="IPR020846">
    <property type="entry name" value="MFS_dom"/>
</dbReference>
<feature type="transmembrane region" description="Helical" evidence="6">
    <location>
        <begin position="156"/>
        <end position="178"/>
    </location>
</feature>
<feature type="transmembrane region" description="Helical" evidence="6">
    <location>
        <begin position="444"/>
        <end position="464"/>
    </location>
</feature>
<dbReference type="AlphaFoldDB" id="A0AAD6GKB4"/>
<keyword evidence="4 6" id="KW-1133">Transmembrane helix</keyword>
<evidence type="ECO:0000313" key="8">
    <source>
        <dbReference type="EMBL" id="KAJ5553453.1"/>
    </source>
</evidence>
<dbReference type="GO" id="GO:0016020">
    <property type="term" value="C:membrane"/>
    <property type="evidence" value="ECO:0007669"/>
    <property type="project" value="UniProtKB-SubCell"/>
</dbReference>
<dbReference type="PANTHER" id="PTHR48022:SF41">
    <property type="entry name" value="MAJOR FACILITATOR SUPERFAMILY (MFS) PROFILE DOMAIN-CONTAINING PROTEIN"/>
    <property type="match status" value="1"/>
</dbReference>
<protein>
    <submittedName>
        <fullName evidence="8">Maltose permease Mal61</fullName>
    </submittedName>
</protein>
<dbReference type="Pfam" id="PF00083">
    <property type="entry name" value="Sugar_tr"/>
    <property type="match status" value="1"/>
</dbReference>
<keyword evidence="3 6" id="KW-0812">Transmembrane</keyword>
<dbReference type="InterPro" id="IPR050360">
    <property type="entry name" value="MFS_Sugar_Transporters"/>
</dbReference>
<feature type="transmembrane region" description="Helical" evidence="6">
    <location>
        <begin position="54"/>
        <end position="84"/>
    </location>
</feature>
<dbReference type="PROSITE" id="PS50850">
    <property type="entry name" value="MFS"/>
    <property type="match status" value="1"/>
</dbReference>